<dbReference type="PATRIC" id="fig|1303518.3.peg.1815"/>
<organism evidence="1 2">
    <name type="scientific">Chthonomonas calidirosea (strain DSM 23976 / ICMP 18418 / T49)</name>
    <dbReference type="NCBI Taxonomy" id="1303518"/>
    <lineage>
        <taxon>Bacteria</taxon>
        <taxon>Bacillati</taxon>
        <taxon>Armatimonadota</taxon>
        <taxon>Chthonomonadia</taxon>
        <taxon>Chthonomonadales</taxon>
        <taxon>Chthonomonadaceae</taxon>
        <taxon>Chthonomonas</taxon>
    </lineage>
</organism>
<evidence type="ECO:0000313" key="2">
    <source>
        <dbReference type="Proteomes" id="UP000014227"/>
    </source>
</evidence>
<dbReference type="EMBL" id="HF951689">
    <property type="protein sequence ID" value="CCW35569.1"/>
    <property type="molecule type" value="Genomic_DNA"/>
</dbReference>
<dbReference type="KEGG" id="ccz:CCALI_01756"/>
<dbReference type="Proteomes" id="UP000014227">
    <property type="component" value="Chromosome I"/>
</dbReference>
<evidence type="ECO:0000313" key="1">
    <source>
        <dbReference type="EMBL" id="CCW35569.1"/>
    </source>
</evidence>
<reference evidence="2" key="1">
    <citation type="submission" date="2013-03" db="EMBL/GenBank/DDBJ databases">
        <title>Genome sequence of Chthonomonas calidirosea, the first sequenced genome from the Armatimonadetes phylum (formally candidate division OP10).</title>
        <authorList>
            <person name="Lee K.C.Y."/>
            <person name="Morgan X.C."/>
            <person name="Dunfield P.F."/>
            <person name="Tamas I."/>
            <person name="Houghton K.M."/>
            <person name="Vyssotski M."/>
            <person name="Ryan J.L.J."/>
            <person name="Lagutin K."/>
            <person name="McDonald I.R."/>
            <person name="Stott M.B."/>
        </authorList>
    </citation>
    <scope>NUCLEOTIDE SEQUENCE [LARGE SCALE GENOMIC DNA]</scope>
    <source>
        <strain evidence="2">DSM 23976 / ICMP 18418 / T49</strain>
    </source>
</reference>
<dbReference type="HOGENOM" id="CLU_3059933_0_0_0"/>
<protein>
    <submittedName>
        <fullName evidence="1">Uncharacterized protein</fullName>
    </submittedName>
</protein>
<sequence length="53" mass="5976">MYGFGTPLSDNRPIFDIDDGQMGVMGIQEIAFNAPTYNVKVRERRGNETRISP</sequence>
<proteinExistence type="predicted"/>
<gene>
    <name evidence="1" type="ORF">CCALI_01756</name>
</gene>
<keyword evidence="2" id="KW-1185">Reference proteome</keyword>
<dbReference type="STRING" id="454171.CP488_02336"/>
<dbReference type="InParanoid" id="S0EYP1"/>
<name>S0EYP1_CHTCT</name>
<dbReference type="AlphaFoldDB" id="S0EYP1"/>
<accession>S0EYP1</accession>